<evidence type="ECO:0000313" key="2">
    <source>
        <dbReference type="EMBL" id="MDQ6595602.1"/>
    </source>
</evidence>
<dbReference type="EMBL" id="JAVGVR010000001">
    <property type="protein sequence ID" value="MDQ6595602.1"/>
    <property type="molecule type" value="Genomic_DNA"/>
</dbReference>
<feature type="transmembrane region" description="Helical" evidence="1">
    <location>
        <begin position="60"/>
        <end position="78"/>
    </location>
</feature>
<keyword evidence="1" id="KW-0472">Membrane</keyword>
<dbReference type="AlphaFoldDB" id="A0AA90TAT2"/>
<evidence type="ECO:0000313" key="3">
    <source>
        <dbReference type="Proteomes" id="UP001178888"/>
    </source>
</evidence>
<dbReference type="RefSeq" id="WP_165976407.1">
    <property type="nucleotide sequence ID" value="NZ_JAVGVR010000001.1"/>
</dbReference>
<accession>A0AA90TAT2</accession>
<protein>
    <submittedName>
        <fullName evidence="2">Uncharacterized protein</fullName>
    </submittedName>
</protein>
<keyword evidence="1" id="KW-1133">Transmembrane helix</keyword>
<reference evidence="2" key="1">
    <citation type="submission" date="2023-08" db="EMBL/GenBank/DDBJ databases">
        <title>Nitrogen cycling bacteria in agricultural field soils.</title>
        <authorList>
            <person name="Jang J."/>
        </authorList>
    </citation>
    <scope>NUCLEOTIDE SEQUENCE</scope>
    <source>
        <strain evidence="2">PS3-36</strain>
    </source>
</reference>
<proteinExistence type="predicted"/>
<dbReference type="Proteomes" id="UP001178888">
    <property type="component" value="Unassembled WGS sequence"/>
</dbReference>
<organism evidence="2 3">
    <name type="scientific">Bacillus salipaludis</name>
    <dbReference type="NCBI Taxonomy" id="2547811"/>
    <lineage>
        <taxon>Bacteria</taxon>
        <taxon>Bacillati</taxon>
        <taxon>Bacillota</taxon>
        <taxon>Bacilli</taxon>
        <taxon>Bacillales</taxon>
        <taxon>Bacillaceae</taxon>
        <taxon>Bacillus</taxon>
    </lineage>
</organism>
<name>A0AA90TAT2_9BACI</name>
<evidence type="ECO:0000256" key="1">
    <source>
        <dbReference type="SAM" id="Phobius"/>
    </source>
</evidence>
<comment type="caution">
    <text evidence="2">The sequence shown here is derived from an EMBL/GenBank/DDBJ whole genome shotgun (WGS) entry which is preliminary data.</text>
</comment>
<dbReference type="PROSITE" id="PS51257">
    <property type="entry name" value="PROKAR_LIPOPROTEIN"/>
    <property type="match status" value="1"/>
</dbReference>
<gene>
    <name evidence="2" type="ORF">RCG21_04165</name>
</gene>
<keyword evidence="1" id="KW-0812">Transmembrane</keyword>
<feature type="transmembrane region" description="Helical" evidence="1">
    <location>
        <begin position="29"/>
        <end position="48"/>
    </location>
</feature>
<keyword evidence="3" id="KW-1185">Reference proteome</keyword>
<sequence length="85" mass="9499">MKKMEIFSLLPQYLLHVTAVPHSESPSLIWSLLACNIFLVIAGVFFIVKLFRQKNVLKSGITFGIALAINYILIAVYGDIFDLLG</sequence>